<dbReference type="EMBL" id="CCND01000012">
    <property type="protein sequence ID" value="CDX55249.1"/>
    <property type="molecule type" value="Genomic_DNA"/>
</dbReference>
<dbReference type="PANTHER" id="PTHR46847:SF1">
    <property type="entry name" value="D-ALLOSE-BINDING PERIPLASMIC PROTEIN-RELATED"/>
    <property type="match status" value="1"/>
</dbReference>
<proteinExistence type="inferred from homology"/>
<dbReference type="Proteomes" id="UP000182888">
    <property type="component" value="Unassembled WGS sequence"/>
</dbReference>
<dbReference type="AlphaFoldDB" id="A0A0K2VVP7"/>
<evidence type="ECO:0000259" key="5">
    <source>
        <dbReference type="Pfam" id="PF13407"/>
    </source>
</evidence>
<dbReference type="Gene3D" id="3.40.50.2300">
    <property type="match status" value="2"/>
</dbReference>
<dbReference type="GO" id="GO:0030313">
    <property type="term" value="C:cell envelope"/>
    <property type="evidence" value="ECO:0007669"/>
    <property type="project" value="UniProtKB-SubCell"/>
</dbReference>
<dbReference type="GO" id="GO:0030246">
    <property type="term" value="F:carbohydrate binding"/>
    <property type="evidence" value="ECO:0007669"/>
    <property type="project" value="UniProtKB-ARBA"/>
</dbReference>
<evidence type="ECO:0000256" key="1">
    <source>
        <dbReference type="ARBA" id="ARBA00004196"/>
    </source>
</evidence>
<evidence type="ECO:0000313" key="6">
    <source>
        <dbReference type="EMBL" id="CDX55249.1"/>
    </source>
</evidence>
<keyword evidence="6" id="KW-0813">Transport</keyword>
<reference evidence="7" key="1">
    <citation type="submission" date="2014-08" db="EMBL/GenBank/DDBJ databases">
        <authorList>
            <person name="Edwards T."/>
        </authorList>
    </citation>
    <scope>NUCLEOTIDE SEQUENCE [LARGE SCALE GENOMIC DNA]</scope>
</reference>
<sequence length="317" mass="32382">MRTNNQRLPRLALALTLSAFTAFGPAAAGAADLSSILFVNPLPKYPAWRLIGDCVANRAKELGIPATESGPTTGNLDATVMIQQIQQGIANKAGAILTFPATAGFVPVLQQAGKAGITVGTFYGASGTESGSNVNIGANFTRVGEIFVEAIAKREGPQHVGLMAQGPSGAAKAFVDGFTAAAAKTQNVTVSAVVYTNDDASKALDQANALLTAHPDVNVIASHMGTATQGGTAAIKSKGLTGKVVFVANGTAGGGEQGLADGTVYKLMLQDLCTAGSKMVDSVAAIAHGETVQPQIDVGVRMFGADDYKEYLAKGWQ</sequence>
<gene>
    <name evidence="6" type="ORF">MPL1032_20022</name>
</gene>
<comment type="subcellular location">
    <subcellularLocation>
        <location evidence="1">Cell envelope</location>
    </subcellularLocation>
</comment>
<feature type="signal peptide" evidence="4">
    <location>
        <begin position="1"/>
        <end position="30"/>
    </location>
</feature>
<dbReference type="Pfam" id="PF13407">
    <property type="entry name" value="Peripla_BP_4"/>
    <property type="match status" value="1"/>
</dbReference>
<dbReference type="SUPFAM" id="SSF53822">
    <property type="entry name" value="Periplasmic binding protein-like I"/>
    <property type="match status" value="1"/>
</dbReference>
<evidence type="ECO:0000256" key="4">
    <source>
        <dbReference type="SAM" id="SignalP"/>
    </source>
</evidence>
<evidence type="ECO:0000313" key="7">
    <source>
        <dbReference type="Proteomes" id="UP000182888"/>
    </source>
</evidence>
<keyword evidence="6" id="KW-0762">Sugar transport</keyword>
<dbReference type="PANTHER" id="PTHR46847">
    <property type="entry name" value="D-ALLOSE-BINDING PERIPLASMIC PROTEIN-RELATED"/>
    <property type="match status" value="1"/>
</dbReference>
<evidence type="ECO:0000256" key="3">
    <source>
        <dbReference type="ARBA" id="ARBA00022729"/>
    </source>
</evidence>
<evidence type="ECO:0000256" key="2">
    <source>
        <dbReference type="ARBA" id="ARBA00007639"/>
    </source>
</evidence>
<organism evidence="6 7">
    <name type="scientific">Mesorhizobium plurifarium</name>
    <dbReference type="NCBI Taxonomy" id="69974"/>
    <lineage>
        <taxon>Bacteria</taxon>
        <taxon>Pseudomonadati</taxon>
        <taxon>Pseudomonadota</taxon>
        <taxon>Alphaproteobacteria</taxon>
        <taxon>Hyphomicrobiales</taxon>
        <taxon>Phyllobacteriaceae</taxon>
        <taxon>Mesorhizobium</taxon>
    </lineage>
</organism>
<name>A0A0K2VVP7_MESPL</name>
<keyword evidence="3 4" id="KW-0732">Signal</keyword>
<feature type="domain" description="Periplasmic binding protein" evidence="5">
    <location>
        <begin position="37"/>
        <end position="290"/>
    </location>
</feature>
<dbReference type="InterPro" id="IPR028082">
    <property type="entry name" value="Peripla_BP_I"/>
</dbReference>
<dbReference type="InterPro" id="IPR025997">
    <property type="entry name" value="SBP_2_dom"/>
</dbReference>
<accession>A0A0K2VVP7</accession>
<feature type="chain" id="PRO_5005490011" evidence="4">
    <location>
        <begin position="31"/>
        <end position="317"/>
    </location>
</feature>
<dbReference type="CDD" id="cd01536">
    <property type="entry name" value="PBP1_ABC_sugar_binding-like"/>
    <property type="match status" value="1"/>
</dbReference>
<protein>
    <submittedName>
        <fullName evidence="6">Putative ABC-type sugar transport system, periplasmic component</fullName>
    </submittedName>
</protein>
<comment type="similarity">
    <text evidence="2">Belongs to the bacterial solute-binding protein 2 family.</text>
</comment>